<dbReference type="PANTHER" id="PTHR38790:SF4">
    <property type="entry name" value="2EXR DOMAIN-CONTAINING PROTEIN"/>
    <property type="match status" value="1"/>
</dbReference>
<sequence>MTSRARESSSIITRSAVTHRDVLAGKVLKSKAPRKKKKAAIPPMKLYRNQMLNLNAPRNDVRMIIATRNRTNSPLLSLPAELRNMIFRLAMGGCHIHITDEDVTPFSALWNRLLTPAPSQNTPAPRRIACPGWPRDSQASLYNFRYPDKDRSFCGFEFGRRRNVQSFYRDNCEFRPTWDRMTLVQRTCRQIYDETALLPYALNEFSFKDSPTMVLWLSKRFTAQKYAIEKIWLDMNWGLHWSNFWGMSLKYLCGLKVAYVSRMILRAADTILTERIDRYSGLLEHWCETSKMELSIYLPEGAVIEFID</sequence>
<dbReference type="Pfam" id="PF24864">
    <property type="entry name" value="DUF7730"/>
    <property type="match status" value="1"/>
</dbReference>
<evidence type="ECO:0000259" key="1">
    <source>
        <dbReference type="Pfam" id="PF24864"/>
    </source>
</evidence>
<dbReference type="InterPro" id="IPR056632">
    <property type="entry name" value="DUF7730"/>
</dbReference>
<feature type="domain" description="DUF7730" evidence="1">
    <location>
        <begin position="70"/>
        <end position="234"/>
    </location>
</feature>
<gene>
    <name evidence="2" type="ORF">AOQ84DRAFT_416590</name>
</gene>
<dbReference type="EMBL" id="KV748482">
    <property type="protein sequence ID" value="OCL15141.1"/>
    <property type="molecule type" value="Genomic_DNA"/>
</dbReference>
<dbReference type="Proteomes" id="UP000250140">
    <property type="component" value="Unassembled WGS sequence"/>
</dbReference>
<protein>
    <recommendedName>
        <fullName evidence="1">DUF7730 domain-containing protein</fullName>
    </recommendedName>
</protein>
<accession>A0A8E2FDU1</accession>
<evidence type="ECO:0000313" key="3">
    <source>
        <dbReference type="Proteomes" id="UP000250140"/>
    </source>
</evidence>
<reference evidence="2 3" key="1">
    <citation type="journal article" date="2016" name="Nat. Commun.">
        <title>Ectomycorrhizal ecology is imprinted in the genome of the dominant symbiotic fungus Cenococcum geophilum.</title>
        <authorList>
            <consortium name="DOE Joint Genome Institute"/>
            <person name="Peter M."/>
            <person name="Kohler A."/>
            <person name="Ohm R.A."/>
            <person name="Kuo A."/>
            <person name="Krutzmann J."/>
            <person name="Morin E."/>
            <person name="Arend M."/>
            <person name="Barry K.W."/>
            <person name="Binder M."/>
            <person name="Choi C."/>
            <person name="Clum A."/>
            <person name="Copeland A."/>
            <person name="Grisel N."/>
            <person name="Haridas S."/>
            <person name="Kipfer T."/>
            <person name="LaButti K."/>
            <person name="Lindquist E."/>
            <person name="Lipzen A."/>
            <person name="Maire R."/>
            <person name="Meier B."/>
            <person name="Mihaltcheva S."/>
            <person name="Molinier V."/>
            <person name="Murat C."/>
            <person name="Poggeler S."/>
            <person name="Quandt C.A."/>
            <person name="Sperisen C."/>
            <person name="Tritt A."/>
            <person name="Tisserant E."/>
            <person name="Crous P.W."/>
            <person name="Henrissat B."/>
            <person name="Nehls U."/>
            <person name="Egli S."/>
            <person name="Spatafora J.W."/>
            <person name="Grigoriev I.V."/>
            <person name="Martin F.M."/>
        </authorList>
    </citation>
    <scope>NUCLEOTIDE SEQUENCE [LARGE SCALE GENOMIC DNA]</scope>
    <source>
        <strain evidence="2 3">CBS 207.34</strain>
    </source>
</reference>
<organism evidence="2 3">
    <name type="scientific">Glonium stellatum</name>
    <dbReference type="NCBI Taxonomy" id="574774"/>
    <lineage>
        <taxon>Eukaryota</taxon>
        <taxon>Fungi</taxon>
        <taxon>Dikarya</taxon>
        <taxon>Ascomycota</taxon>
        <taxon>Pezizomycotina</taxon>
        <taxon>Dothideomycetes</taxon>
        <taxon>Pleosporomycetidae</taxon>
        <taxon>Gloniales</taxon>
        <taxon>Gloniaceae</taxon>
        <taxon>Glonium</taxon>
    </lineage>
</organism>
<evidence type="ECO:0000313" key="2">
    <source>
        <dbReference type="EMBL" id="OCL15141.1"/>
    </source>
</evidence>
<keyword evidence="3" id="KW-1185">Reference proteome</keyword>
<name>A0A8E2FDU1_9PEZI</name>
<proteinExistence type="predicted"/>
<dbReference type="PANTHER" id="PTHR38790">
    <property type="entry name" value="2EXR DOMAIN-CONTAINING PROTEIN-RELATED"/>
    <property type="match status" value="1"/>
</dbReference>
<dbReference type="AlphaFoldDB" id="A0A8E2FDU1"/>
<dbReference type="OrthoDB" id="5413827at2759"/>